<dbReference type="PROSITE" id="PS50880">
    <property type="entry name" value="TOPRIM"/>
    <property type="match status" value="1"/>
</dbReference>
<evidence type="ECO:0000256" key="2">
    <source>
        <dbReference type="ARBA" id="ARBA00022763"/>
    </source>
</evidence>
<dbReference type="EMBL" id="CP024968">
    <property type="protein sequence ID" value="ATZ21201.1"/>
    <property type="molecule type" value="Genomic_DNA"/>
</dbReference>
<dbReference type="InterPro" id="IPR000093">
    <property type="entry name" value="DNA_Rcmb_RecR"/>
</dbReference>
<evidence type="ECO:0000256" key="1">
    <source>
        <dbReference type="ARBA" id="ARBA00022723"/>
    </source>
</evidence>
<evidence type="ECO:0000313" key="10">
    <source>
        <dbReference type="Proteomes" id="UP000232221"/>
    </source>
</evidence>
<comment type="similarity">
    <text evidence="7">Belongs to the RecR family.</text>
</comment>
<reference evidence="9 10" key="1">
    <citation type="submission" date="2017-11" db="EMBL/GenBank/DDBJ databases">
        <title>Genome sequence of Mesoplasma coleopterae BARC 779 (ATCC 49583).</title>
        <authorList>
            <person name="Lo W.-S."/>
            <person name="Kuo C.-H."/>
        </authorList>
    </citation>
    <scope>NUCLEOTIDE SEQUENCE [LARGE SCALE GENOMIC DNA]</scope>
    <source>
        <strain evidence="9 10">BARC 779</strain>
    </source>
</reference>
<dbReference type="Pfam" id="PF13662">
    <property type="entry name" value="Toprim_4"/>
    <property type="match status" value="1"/>
</dbReference>
<dbReference type="InterPro" id="IPR034137">
    <property type="entry name" value="TOPRIM_RecR"/>
</dbReference>
<dbReference type="GO" id="GO:0003677">
    <property type="term" value="F:DNA binding"/>
    <property type="evidence" value="ECO:0007669"/>
    <property type="project" value="UniProtKB-UniRule"/>
</dbReference>
<feature type="domain" description="Toprim" evidence="8">
    <location>
        <begin position="78"/>
        <end position="171"/>
    </location>
</feature>
<keyword evidence="5 7" id="KW-0233">DNA recombination</keyword>
<evidence type="ECO:0000256" key="6">
    <source>
        <dbReference type="ARBA" id="ARBA00023204"/>
    </source>
</evidence>
<dbReference type="PANTHER" id="PTHR30446">
    <property type="entry name" value="RECOMBINATION PROTEIN RECR"/>
    <property type="match status" value="1"/>
</dbReference>
<feature type="zinc finger region" description="C4-type" evidence="7">
    <location>
        <begin position="55"/>
        <end position="70"/>
    </location>
</feature>
<accession>A0A2K8P363</accession>
<dbReference type="Gene3D" id="3.40.1360.10">
    <property type="match status" value="1"/>
</dbReference>
<dbReference type="InterPro" id="IPR023627">
    <property type="entry name" value="Rcmb_RecR"/>
</dbReference>
<dbReference type="CDD" id="cd01025">
    <property type="entry name" value="TOPRIM_recR"/>
    <property type="match status" value="1"/>
</dbReference>
<keyword evidence="3 7" id="KW-0863">Zinc-finger</keyword>
<evidence type="ECO:0000256" key="4">
    <source>
        <dbReference type="ARBA" id="ARBA00022833"/>
    </source>
</evidence>
<dbReference type="AlphaFoldDB" id="A0A2K8P363"/>
<gene>
    <name evidence="7 9" type="primary">recR</name>
    <name evidence="9" type="ORF">MCOLE_v1c06910</name>
</gene>
<keyword evidence="1 7" id="KW-0479">Metal-binding</keyword>
<dbReference type="Pfam" id="PF21175">
    <property type="entry name" value="RecR_C"/>
    <property type="match status" value="1"/>
</dbReference>
<protein>
    <recommendedName>
        <fullName evidence="7">Recombination protein RecR</fullName>
    </recommendedName>
</protein>
<dbReference type="OrthoDB" id="9802672at2"/>
<evidence type="ECO:0000313" key="9">
    <source>
        <dbReference type="EMBL" id="ATZ21201.1"/>
    </source>
</evidence>
<dbReference type="GO" id="GO:0008270">
    <property type="term" value="F:zinc ion binding"/>
    <property type="evidence" value="ECO:0007669"/>
    <property type="project" value="UniProtKB-KW"/>
</dbReference>
<dbReference type="InterPro" id="IPR006171">
    <property type="entry name" value="TOPRIM_dom"/>
</dbReference>
<evidence type="ECO:0000256" key="5">
    <source>
        <dbReference type="ARBA" id="ARBA00023172"/>
    </source>
</evidence>
<name>A0A2K8P363_9MOLU</name>
<keyword evidence="6 7" id="KW-0234">DNA repair</keyword>
<dbReference type="Proteomes" id="UP000232221">
    <property type="component" value="Chromosome"/>
</dbReference>
<organism evidence="9 10">
    <name type="scientific">Mesoplasma coleopterae</name>
    <dbReference type="NCBI Taxonomy" id="324078"/>
    <lineage>
        <taxon>Bacteria</taxon>
        <taxon>Bacillati</taxon>
        <taxon>Mycoplasmatota</taxon>
        <taxon>Mollicutes</taxon>
        <taxon>Entomoplasmatales</taxon>
        <taxon>Entomoplasmataceae</taxon>
        <taxon>Mesoplasma</taxon>
    </lineage>
</organism>
<dbReference type="GO" id="GO:0006310">
    <property type="term" value="P:DNA recombination"/>
    <property type="evidence" value="ECO:0007669"/>
    <property type="project" value="UniProtKB-UniRule"/>
</dbReference>
<evidence type="ECO:0000256" key="3">
    <source>
        <dbReference type="ARBA" id="ARBA00022771"/>
    </source>
</evidence>
<dbReference type="KEGG" id="mcol:MCOLE_v1c06910"/>
<keyword evidence="4 7" id="KW-0862">Zinc</keyword>
<keyword evidence="2 7" id="KW-0227">DNA damage</keyword>
<dbReference type="HAMAP" id="MF_00017">
    <property type="entry name" value="RecR"/>
    <property type="match status" value="1"/>
</dbReference>
<keyword evidence="10" id="KW-1185">Reference proteome</keyword>
<dbReference type="SMART" id="SM00493">
    <property type="entry name" value="TOPRIM"/>
    <property type="match status" value="1"/>
</dbReference>
<sequence>MNKELFEEIISNINKNNGLTKKTSERLVNNLIIDKFALDNFVKQLNLIKENISICSICNYYEIESKCIICSDESRNQNVICVVASQLDVNNIEKINKYKGLYHILGSEINLNKKKSPSEINFENLLSRIGKNSELILALNATFEGELTTNYIYQLTKNLNINITRIAKGIPMGGSLDYMDETTLESAFKNRKKYEV</sequence>
<comment type="function">
    <text evidence="7">May play a role in DNA repair. It seems to be involved in an RecBC-independent recombinational process of DNA repair. It may act with RecF and RecO.</text>
</comment>
<dbReference type="Gene3D" id="6.10.250.240">
    <property type="match status" value="1"/>
</dbReference>
<evidence type="ECO:0000259" key="8">
    <source>
        <dbReference type="PROSITE" id="PS50880"/>
    </source>
</evidence>
<proteinExistence type="inferred from homology"/>
<evidence type="ECO:0000256" key="7">
    <source>
        <dbReference type="HAMAP-Rule" id="MF_00017"/>
    </source>
</evidence>
<dbReference type="NCBIfam" id="TIGR00615">
    <property type="entry name" value="recR"/>
    <property type="match status" value="1"/>
</dbReference>
<dbReference type="PANTHER" id="PTHR30446:SF0">
    <property type="entry name" value="RECOMBINATION PROTEIN RECR"/>
    <property type="match status" value="1"/>
</dbReference>
<dbReference type="RefSeq" id="WP_100671514.1">
    <property type="nucleotide sequence ID" value="NZ_CP024968.1"/>
</dbReference>
<dbReference type="SUPFAM" id="SSF111304">
    <property type="entry name" value="Recombination protein RecR"/>
    <property type="match status" value="1"/>
</dbReference>
<dbReference type="GO" id="GO:0006281">
    <property type="term" value="P:DNA repair"/>
    <property type="evidence" value="ECO:0007669"/>
    <property type="project" value="UniProtKB-UniRule"/>
</dbReference>